<dbReference type="Proteomes" id="UP000243887">
    <property type="component" value="Unassembled WGS sequence"/>
</dbReference>
<dbReference type="Pfam" id="PF00041">
    <property type="entry name" value="fn3"/>
    <property type="match status" value="1"/>
</dbReference>
<dbReference type="Pfam" id="PF07675">
    <property type="entry name" value="Cleaved_Adhesin"/>
    <property type="match status" value="3"/>
</dbReference>
<gene>
    <name evidence="3" type="ORF">SAMN04487893_11087</name>
</gene>
<dbReference type="PROSITE" id="PS50853">
    <property type="entry name" value="FN3"/>
    <property type="match status" value="2"/>
</dbReference>
<dbReference type="Gene3D" id="2.60.40.10">
    <property type="entry name" value="Immunoglobulins"/>
    <property type="match status" value="4"/>
</dbReference>
<keyword evidence="4" id="KW-1185">Reference proteome</keyword>
<dbReference type="InterPro" id="IPR050991">
    <property type="entry name" value="ECM_Regulatory_Proteins"/>
</dbReference>
<sequence length="1778" mass="197864">MKKINLIILLIFFTLFSLFVTAKSDSTRKLEYYSNALFSNFEFENIRDFFSFNTLEDVPCIAPDSKVVVENITKNSATFKWEDDVNGEWEYYVQLAGVSALPSGSGNLTKVKTHTAIQLSGSKTPLIPNTEYEFFVRAKCSGLDYSQWVGPILFRTLCDVQTIPFKESFELSSVTLNCWQIIDNNKDETTSKSNIWKQSTTKYEGKHSMAFTGDNKTTHDDWLISPTFTLEDTKYYRITYQYRTNTTSKNSFEVLLSSSGDKVDDFKKVLLKKTDESNSSWVEEKIIVGNIKGDVNLAWRFISGNNLFVDNINIEEFVGCAEPMALGVKNVGQNDATIYWSDDLGVEWEYVVQNAGSSISKSTVGVTTSLKDVNVTKDNSGNNIKSSTFYEFYVRSKCTDGSLSMWSGPYKFKTLCGINETPFWEGFNNDSGSWSCWTVYDGNGDGYEGSFEDKWFRVPATNYGGDKYEGDSSVKFKRFEESYNTDDDWLISPPIKFEANKTYRLKYHYRIGVGTEGQSDFQVLLSDSGIDKKSFTNVIVASKKYSNTNWLGEHVFIKGYSGTVNLAWLISGKNDKEIFIDNVFVEEVLGCEEPIKLAADDVLSKEAVISWEDKSGATKWEYFVQPTGAGVPTTSGIETSKTDNKILKDNKGDNLKPNTDYEFYVRSKCTPTGFSIWSGPFVFTTVCDIYEAPFWEGFNTGELGIRCWTVIDSKGNQVPPGGKWKQIKIPYEGDAGMGFSTYGVSNDWLISPGIKLDGGDYVLKYHYKTTNDLGGNQKNEFEVLLSKNGIDTKDFTTVLVPSKIYKVGNYVEEVVFLSGINGNVNLSWHVTSKSNESHVYIDNVILKKVETCPEPFYLKSDNVTSNSVDVDWNQNGGVTSWEVILVDYKETAGSTPISTKIVTTDPKTTISGLEAGRGYTLYVRAVCEDGKSYSDWGTGINVITKIGPNDFCTGALNLPVNPTLDCVDKLSVTNIGASLSDKDSNTTSCLYFNVVNDLWFEFTATSTMHILQANNVEVTSGIGGDIYALLYDKDCSQNLGTTAIPSHCGRLLGLENYEFVYRNLVVGQKYYLKLGFKSGDSYLFDLCLTTPTPLEVSASGTEYTVDELIKDVFVTSSCDLVSNVHYQNGNGGVVAQKYNTFGAFEKGDSSFPFEKGIVLSTNEIDYVAGPWRGNNNPPRGDNNERWIGDKDINDAINSAGGGPYSTKRVTQVEFEFVPLKDSIQFEYLFASNSYHKNCIVACDVAALFAAWLIDTTTDEGENLAKVPGTNLPISINTIRNANMSGTECGNENAEYYWKHYDGVDKPAESPIDFVGYTVPMKSAMTAVIPGRTYRIKLAVMDFCTTPEHSSAVFFNAGSFDLGTLDLGEDLLIETGNALCDGEAVEIKTDIALSDEIRAEIQWFQDGIALGGETGPNLNVTHTGDYKVVVKYPDLGCESVGEVRVEMFPPISLVVSAPKNIAVCRNSTDAQIVDLSSVEEEMFKKVDRNHYKTLYYNSEVEAIEAVNPIESSYELSEFGVSRKFYIRVEDTRSGCFEVFELSLNPESGEIPVKPEDVFVCASYTLPELADNQYYFSGSEATGIEFKAGDVLDVSGEHTMFVLQRNGEEGCYEEVSFKVTITEPIVADVFKDRVLRCELYKLNELSPNNSYHTEPNGKGDKLLEGTYLQSGGTFYVYASSEDGLCVDESSFTIEYEECPIQKGISPNGDGINDVFDLSAHGVYSLKIFNRYGSEVYSYGVGYTNEWKGQDKGGNLLPDGTYYYVIIARGETRSGWVQINK</sequence>
<name>A0A1I3SGJ3_9FLAO</name>
<feature type="domain" description="Fibronectin type-III" evidence="2">
    <location>
        <begin position="854"/>
        <end position="947"/>
    </location>
</feature>
<organism evidence="3 4">
    <name type="scientific">Myroides guanonis</name>
    <dbReference type="NCBI Taxonomy" id="1150112"/>
    <lineage>
        <taxon>Bacteria</taxon>
        <taxon>Pseudomonadati</taxon>
        <taxon>Bacteroidota</taxon>
        <taxon>Flavobacteriia</taxon>
        <taxon>Flavobacteriales</taxon>
        <taxon>Flavobacteriaceae</taxon>
        <taxon>Myroides</taxon>
    </lineage>
</organism>
<dbReference type="STRING" id="1150112.SAMN04487893_11087"/>
<dbReference type="RefSeq" id="WP_177190199.1">
    <property type="nucleotide sequence ID" value="NZ_FORU01000010.1"/>
</dbReference>
<accession>A0A1I3SGJ3</accession>
<dbReference type="SUPFAM" id="SSF49265">
    <property type="entry name" value="Fibronectin type III"/>
    <property type="match status" value="3"/>
</dbReference>
<dbReference type="InterPro" id="IPR013783">
    <property type="entry name" value="Ig-like_fold"/>
</dbReference>
<dbReference type="NCBIfam" id="NF038133">
    <property type="entry name" value="choice_anch_L"/>
    <property type="match status" value="1"/>
</dbReference>
<dbReference type="NCBIfam" id="NF038128">
    <property type="entry name" value="choice_anch_J"/>
    <property type="match status" value="3"/>
</dbReference>
<dbReference type="InterPro" id="IPR036116">
    <property type="entry name" value="FN3_sf"/>
</dbReference>
<evidence type="ECO:0000313" key="4">
    <source>
        <dbReference type="Proteomes" id="UP000243887"/>
    </source>
</evidence>
<dbReference type="EMBL" id="FORU01000010">
    <property type="protein sequence ID" value="SFJ57858.1"/>
    <property type="molecule type" value="Genomic_DNA"/>
</dbReference>
<evidence type="ECO:0000256" key="1">
    <source>
        <dbReference type="ARBA" id="ARBA00022737"/>
    </source>
</evidence>
<dbReference type="InterPro" id="IPR011628">
    <property type="entry name" value="Cleaved_adhesin"/>
</dbReference>
<dbReference type="InterPro" id="IPR003961">
    <property type="entry name" value="FN3_dom"/>
</dbReference>
<proteinExistence type="predicted"/>
<dbReference type="SMART" id="SM00060">
    <property type="entry name" value="FN3"/>
    <property type="match status" value="3"/>
</dbReference>
<dbReference type="PANTHER" id="PTHR46708">
    <property type="entry name" value="TENASCIN"/>
    <property type="match status" value="1"/>
</dbReference>
<evidence type="ECO:0000259" key="2">
    <source>
        <dbReference type="PROSITE" id="PS50853"/>
    </source>
</evidence>
<dbReference type="Gene3D" id="2.60.120.200">
    <property type="match status" value="3"/>
</dbReference>
<reference evidence="4" key="1">
    <citation type="submission" date="2016-10" db="EMBL/GenBank/DDBJ databases">
        <authorList>
            <person name="Varghese N."/>
            <person name="Submissions S."/>
        </authorList>
    </citation>
    <scope>NUCLEOTIDE SEQUENCE [LARGE SCALE GENOMIC DNA]</scope>
    <source>
        <strain evidence="4">DSM 26542</strain>
    </source>
</reference>
<keyword evidence="1" id="KW-0677">Repeat</keyword>
<dbReference type="Pfam" id="PF13585">
    <property type="entry name" value="CHU_C"/>
    <property type="match status" value="1"/>
</dbReference>
<dbReference type="CDD" id="cd00063">
    <property type="entry name" value="FN3"/>
    <property type="match status" value="3"/>
</dbReference>
<dbReference type="InterPro" id="IPR049804">
    <property type="entry name" value="Choice_anch_L"/>
</dbReference>
<protein>
    <submittedName>
        <fullName evidence="3">Cleaved Adhesin Domain</fullName>
    </submittedName>
</protein>
<feature type="domain" description="Fibronectin type-III" evidence="2">
    <location>
        <begin position="63"/>
        <end position="159"/>
    </location>
</feature>
<evidence type="ECO:0000313" key="3">
    <source>
        <dbReference type="EMBL" id="SFJ57858.1"/>
    </source>
</evidence>
<dbReference type="PANTHER" id="PTHR46708:SF11">
    <property type="entry name" value="RECEPTOR-TYPE TYROSINE-PROTEIN PHOSPHATASE ETA-LIKE"/>
    <property type="match status" value="1"/>
</dbReference>